<dbReference type="Proteomes" id="UP000238426">
    <property type="component" value="Unassembled WGS sequence"/>
</dbReference>
<proteinExistence type="predicted"/>
<evidence type="ECO:0000313" key="3">
    <source>
        <dbReference type="Proteomes" id="UP000238426"/>
    </source>
</evidence>
<sequence length="157" mass="16779">MKKCIYVMVLTMLLWNCSSDDDAQTLTQAPLPAPVSSCTNGPVCNVALANGETAGTVAASIVGNYTLNYDEIQTGGPFPAAAVATAEVTSDNKLIFTYNGDCVTVENPFQTSAAEVVFRDNCQFDVRFAVSESSNGGLNEINIFSFDGSQFFGQFRE</sequence>
<protein>
    <recommendedName>
        <fullName evidence="4">Lipoprotein</fullName>
    </recommendedName>
</protein>
<evidence type="ECO:0000256" key="1">
    <source>
        <dbReference type="SAM" id="SignalP"/>
    </source>
</evidence>
<keyword evidence="1" id="KW-0732">Signal</keyword>
<dbReference type="OrthoDB" id="1444507at2"/>
<evidence type="ECO:0000313" key="2">
    <source>
        <dbReference type="EMBL" id="PSG90331.1"/>
    </source>
</evidence>
<reference evidence="2 3" key="1">
    <citation type="submission" date="2018-03" db="EMBL/GenBank/DDBJ databases">
        <title>Mesoflavibacter sp. HG37 and Mesoflavibacter sp. HG96 sp.nov., two marine bacteria isolated from seawater of Western Pacific Ocean.</title>
        <authorList>
            <person name="Cheng H."/>
            <person name="Wu Y.-H."/>
            <person name="Guo L.-L."/>
            <person name="Xu X.-W."/>
        </authorList>
    </citation>
    <scope>NUCLEOTIDE SEQUENCE [LARGE SCALE GENOMIC DNA]</scope>
    <source>
        <strain evidence="2 3">KCTC 32269</strain>
    </source>
</reference>
<dbReference type="EMBL" id="PXOQ01000007">
    <property type="protein sequence ID" value="PSG90331.1"/>
    <property type="molecule type" value="Genomic_DNA"/>
</dbReference>
<evidence type="ECO:0008006" key="4">
    <source>
        <dbReference type="Google" id="ProtNLM"/>
    </source>
</evidence>
<name>A0A2T1ND21_9FLAO</name>
<dbReference type="AlphaFoldDB" id="A0A2T1ND21"/>
<feature type="signal peptide" evidence="1">
    <location>
        <begin position="1"/>
        <end position="23"/>
    </location>
</feature>
<comment type="caution">
    <text evidence="2">The sequence shown here is derived from an EMBL/GenBank/DDBJ whole genome shotgun (WGS) entry which is preliminary data.</text>
</comment>
<dbReference type="RefSeq" id="WP_106462471.1">
    <property type="nucleotide sequence ID" value="NZ_PXOQ01000007.1"/>
</dbReference>
<accession>A0A2T1ND21</accession>
<gene>
    <name evidence="2" type="ORF">C7H52_03360</name>
</gene>
<organism evidence="2 3">
    <name type="scientific">Aurantibacter aestuarii</name>
    <dbReference type="NCBI Taxonomy" id="1266046"/>
    <lineage>
        <taxon>Bacteria</taxon>
        <taxon>Pseudomonadati</taxon>
        <taxon>Bacteroidota</taxon>
        <taxon>Flavobacteriia</taxon>
        <taxon>Flavobacteriales</taxon>
        <taxon>Flavobacteriaceae</taxon>
        <taxon>Aurantibacter</taxon>
    </lineage>
</organism>
<feature type="chain" id="PRO_5015722001" description="Lipoprotein" evidence="1">
    <location>
        <begin position="24"/>
        <end position="157"/>
    </location>
</feature>
<keyword evidence="3" id="KW-1185">Reference proteome</keyword>